<evidence type="ECO:0000313" key="1">
    <source>
        <dbReference type="EMBL" id="POO01566.1"/>
    </source>
</evidence>
<evidence type="ECO:0000313" key="2">
    <source>
        <dbReference type="Proteomes" id="UP000237000"/>
    </source>
</evidence>
<keyword evidence="2" id="KW-1185">Reference proteome</keyword>
<proteinExistence type="predicted"/>
<dbReference type="InParanoid" id="A0A2P5FUV3"/>
<dbReference type="EMBL" id="JXTC01000007">
    <property type="protein sequence ID" value="POO01566.1"/>
    <property type="molecule type" value="Genomic_DNA"/>
</dbReference>
<comment type="caution">
    <text evidence="1">The sequence shown here is derived from an EMBL/GenBank/DDBJ whole genome shotgun (WGS) entry which is preliminary data.</text>
</comment>
<name>A0A2P5FUV3_TREOI</name>
<sequence length="79" mass="8941">MSYGLLSPTKSSPADQMPLSLTVKSHRLFHGRSDPHRLTHSQIIKPSLTSTYSRRLPHSYFTLVTSLIESRLNLLFTST</sequence>
<protein>
    <submittedName>
        <fullName evidence="1">Uncharacterized protein</fullName>
    </submittedName>
</protein>
<gene>
    <name evidence="1" type="ORF">TorRG33x02_023430</name>
</gene>
<dbReference type="Proteomes" id="UP000237000">
    <property type="component" value="Unassembled WGS sequence"/>
</dbReference>
<accession>A0A2P5FUV3</accession>
<feature type="non-terminal residue" evidence="1">
    <location>
        <position position="79"/>
    </location>
</feature>
<dbReference type="AlphaFoldDB" id="A0A2P5FUV3"/>
<organism evidence="1 2">
    <name type="scientific">Trema orientale</name>
    <name type="common">Charcoal tree</name>
    <name type="synonym">Celtis orientalis</name>
    <dbReference type="NCBI Taxonomy" id="63057"/>
    <lineage>
        <taxon>Eukaryota</taxon>
        <taxon>Viridiplantae</taxon>
        <taxon>Streptophyta</taxon>
        <taxon>Embryophyta</taxon>
        <taxon>Tracheophyta</taxon>
        <taxon>Spermatophyta</taxon>
        <taxon>Magnoliopsida</taxon>
        <taxon>eudicotyledons</taxon>
        <taxon>Gunneridae</taxon>
        <taxon>Pentapetalae</taxon>
        <taxon>rosids</taxon>
        <taxon>fabids</taxon>
        <taxon>Rosales</taxon>
        <taxon>Cannabaceae</taxon>
        <taxon>Trema</taxon>
    </lineage>
</organism>
<reference evidence="2" key="1">
    <citation type="submission" date="2016-06" db="EMBL/GenBank/DDBJ databases">
        <title>Parallel loss of symbiosis genes in relatives of nitrogen-fixing non-legume Parasponia.</title>
        <authorList>
            <person name="Van Velzen R."/>
            <person name="Holmer R."/>
            <person name="Bu F."/>
            <person name="Rutten L."/>
            <person name="Van Zeijl A."/>
            <person name="Liu W."/>
            <person name="Santuari L."/>
            <person name="Cao Q."/>
            <person name="Sharma T."/>
            <person name="Shen D."/>
            <person name="Roswanjaya Y."/>
            <person name="Wardhani T."/>
            <person name="Kalhor M.S."/>
            <person name="Jansen J."/>
            <person name="Van den Hoogen J."/>
            <person name="Gungor B."/>
            <person name="Hartog M."/>
            <person name="Hontelez J."/>
            <person name="Verver J."/>
            <person name="Yang W.-C."/>
            <person name="Schijlen E."/>
            <person name="Repin R."/>
            <person name="Schilthuizen M."/>
            <person name="Schranz E."/>
            <person name="Heidstra R."/>
            <person name="Miyata K."/>
            <person name="Fedorova E."/>
            <person name="Kohlen W."/>
            <person name="Bisseling T."/>
            <person name="Smit S."/>
            <person name="Geurts R."/>
        </authorList>
    </citation>
    <scope>NUCLEOTIDE SEQUENCE [LARGE SCALE GENOMIC DNA]</scope>
    <source>
        <strain evidence="2">cv. RG33-2</strain>
    </source>
</reference>
<dbReference type="OrthoDB" id="10511528at2759"/>